<gene>
    <name evidence="1" type="ORF">MIND_01209400</name>
</gene>
<reference evidence="1" key="1">
    <citation type="submission" date="2020-05" db="EMBL/GenBank/DDBJ databases">
        <title>Mycena genomes resolve the evolution of fungal bioluminescence.</title>
        <authorList>
            <person name="Tsai I.J."/>
        </authorList>
    </citation>
    <scope>NUCLEOTIDE SEQUENCE</scope>
    <source>
        <strain evidence="1">171206Taipei</strain>
    </source>
</reference>
<evidence type="ECO:0000313" key="1">
    <source>
        <dbReference type="EMBL" id="KAF7293100.1"/>
    </source>
</evidence>
<dbReference type="Gene3D" id="3.80.10.10">
    <property type="entry name" value="Ribonuclease Inhibitor"/>
    <property type="match status" value="1"/>
</dbReference>
<name>A0A8H6S6H6_9AGAR</name>
<accession>A0A8H6S6H6</accession>
<evidence type="ECO:0008006" key="3">
    <source>
        <dbReference type="Google" id="ProtNLM"/>
    </source>
</evidence>
<protein>
    <recommendedName>
        <fullName evidence="3">F-box domain-containing protein</fullName>
    </recommendedName>
</protein>
<dbReference type="AlphaFoldDB" id="A0A8H6S6H6"/>
<dbReference type="InterPro" id="IPR032675">
    <property type="entry name" value="LRR_dom_sf"/>
</dbReference>
<dbReference type="GeneID" id="59351118"/>
<dbReference type="Proteomes" id="UP000636479">
    <property type="component" value="Unassembled WGS sequence"/>
</dbReference>
<dbReference type="RefSeq" id="XP_037215528.1">
    <property type="nucleotide sequence ID" value="XM_037368602.1"/>
</dbReference>
<proteinExistence type="predicted"/>
<comment type="caution">
    <text evidence="1">The sequence shown here is derived from an EMBL/GenBank/DDBJ whole genome shotgun (WGS) entry which is preliminary data.</text>
</comment>
<dbReference type="EMBL" id="JACAZF010000011">
    <property type="protein sequence ID" value="KAF7293100.1"/>
    <property type="molecule type" value="Genomic_DNA"/>
</dbReference>
<keyword evidence="2" id="KW-1185">Reference proteome</keyword>
<sequence>MASESLPPELLEIVIGFIDDCKTLKASAVVCHTFCVPAQKRLFTSFTLLPSSLPGTSVAPPQGLDAFLAKATHIASYVRCLTVVCPHSNNWVGAILPHFVLFTRLTSLVVDCREYSLRDASITWQYFHTETLEALRALAALPSMHTLELYSADLSIALQLLPPQQPPPVLRHLALYNAQFNADIPLALDSPDAEQQNLTRFNLESLELHPNPLRELSDPIFARFVNLARLRHVHLTFPLSIYEAYAAQVQVLQHAVELEHLQLTYLGFDTSTDPRVLDIGHLSKLHTIELTIDIDANVVSPTLYSVVEMVICCIDIPSPVQHVIIGLALAEPPNFPELTRSLTHFVGRLVPLCRSWVDRSFTPTLLFRIYMNESEQHLRNAVWDEVKELGMDVSIEVLSGQ</sequence>
<evidence type="ECO:0000313" key="2">
    <source>
        <dbReference type="Proteomes" id="UP000636479"/>
    </source>
</evidence>
<dbReference type="SUPFAM" id="SSF52047">
    <property type="entry name" value="RNI-like"/>
    <property type="match status" value="1"/>
</dbReference>
<organism evidence="1 2">
    <name type="scientific">Mycena indigotica</name>
    <dbReference type="NCBI Taxonomy" id="2126181"/>
    <lineage>
        <taxon>Eukaryota</taxon>
        <taxon>Fungi</taxon>
        <taxon>Dikarya</taxon>
        <taxon>Basidiomycota</taxon>
        <taxon>Agaricomycotina</taxon>
        <taxon>Agaricomycetes</taxon>
        <taxon>Agaricomycetidae</taxon>
        <taxon>Agaricales</taxon>
        <taxon>Marasmiineae</taxon>
        <taxon>Mycenaceae</taxon>
        <taxon>Mycena</taxon>
    </lineage>
</organism>
<dbReference type="OrthoDB" id="3070253at2759"/>